<evidence type="ECO:0000256" key="19">
    <source>
        <dbReference type="SAM" id="MobiDB-lite"/>
    </source>
</evidence>
<comment type="caution">
    <text evidence="24">The sequence shown here is derived from an EMBL/GenBank/DDBJ whole genome shotgun (WGS) entry which is preliminary data.</text>
</comment>
<feature type="domain" description="SAP" evidence="20">
    <location>
        <begin position="2"/>
        <end position="36"/>
    </location>
</feature>
<proteinExistence type="inferred from homology"/>
<dbReference type="Pfam" id="PF00644">
    <property type="entry name" value="PARP"/>
    <property type="match status" value="1"/>
</dbReference>
<dbReference type="GO" id="GO:0008270">
    <property type="term" value="F:zinc ion binding"/>
    <property type="evidence" value="ECO:0007669"/>
    <property type="project" value="UniProtKB-KW"/>
</dbReference>
<dbReference type="Gene3D" id="1.10.720.30">
    <property type="entry name" value="SAP domain"/>
    <property type="match status" value="3"/>
</dbReference>
<protein>
    <recommendedName>
        <fullName evidence="18">Poly [ADP-ribose] polymerase</fullName>
        <shortName evidence="18">PARP</shortName>
        <ecNumber evidence="18">2.4.2.-</ecNumber>
    </recommendedName>
</protein>
<keyword evidence="25" id="KW-1185">Reference proteome</keyword>
<evidence type="ECO:0000256" key="7">
    <source>
        <dbReference type="ARBA" id="ARBA00022723"/>
    </source>
</evidence>
<comment type="subcellular location">
    <subcellularLocation>
        <location evidence="3">Nucleus</location>
    </subcellularLocation>
</comment>
<dbReference type="SUPFAM" id="SSF68906">
    <property type="entry name" value="SAP domain"/>
    <property type="match status" value="3"/>
</dbReference>
<dbReference type="SUPFAM" id="SSF56399">
    <property type="entry name" value="ADP-ribosylation"/>
    <property type="match status" value="1"/>
</dbReference>
<evidence type="ECO:0000256" key="18">
    <source>
        <dbReference type="RuleBase" id="RU362114"/>
    </source>
</evidence>
<comment type="function">
    <text evidence="16">Involved in the base excision repair (BER) pathway, by catalyzing the poly(ADP-ribosyl)ation of a limited number of acceptor proteins involved in chromatin architecture and in DNA metabolism. This modification follows DNA damages and appears as an obligatory step in a detection/signaling pathway leading to the reparation of DNA strand breaks.</text>
</comment>
<dbReference type="SMART" id="SM00773">
    <property type="entry name" value="WGR"/>
    <property type="match status" value="1"/>
</dbReference>
<dbReference type="GO" id="GO:0016779">
    <property type="term" value="F:nucleotidyltransferase activity"/>
    <property type="evidence" value="ECO:0007669"/>
    <property type="project" value="UniProtKB-KW"/>
</dbReference>
<evidence type="ECO:0000256" key="16">
    <source>
        <dbReference type="ARBA" id="ARBA00024945"/>
    </source>
</evidence>
<comment type="catalytic activity">
    <reaction evidence="17">
        <text>NAD(+) + (ADP-D-ribosyl)n-acceptor = nicotinamide + (ADP-D-ribosyl)n+1-acceptor + H(+).</text>
        <dbReference type="EC" id="2.4.2.30"/>
    </reaction>
</comment>
<keyword evidence="8" id="KW-0677">Repeat</keyword>
<dbReference type="CDD" id="cd01437">
    <property type="entry name" value="parp_like"/>
    <property type="match status" value="1"/>
</dbReference>
<dbReference type="InterPro" id="IPR004102">
    <property type="entry name" value="Poly(ADP-ribose)pol_reg_dom"/>
</dbReference>
<gene>
    <name evidence="24" type="ORF">KC19_8G033300</name>
</gene>
<evidence type="ECO:0000259" key="20">
    <source>
        <dbReference type="PROSITE" id="PS50800"/>
    </source>
</evidence>
<dbReference type="FunFam" id="2.20.140.10:FF:000001">
    <property type="entry name" value="Poly [ADP-ribose] polymerase"/>
    <property type="match status" value="1"/>
</dbReference>
<sequence length="714" mass="80728">MSNKLTVSGLRDELQKRGLDTTGLKATLVDRLDAAIAEEEAKNSDTVKKDDEKVDKRKRSSAPSPDEEESKDAKRIKVEDISTLNAKELKDALSIRGLSTNGKKADLVERLTEAVKEDDKSADGIKVEDITDMNVKELKEALSTRGLPTNGKKGELVERLKDAVDGKADGTTNKSAVASVKDDEDAKVVVGLKKGRAVLDQYIGDHLKKTWHVYEAKVDNNVEVYDAMLNQTNLGDNNNKFYVIQVLESDGAMANGSRSYYCFSRWGRVGVKGQQNLAGPFPYAEAAVSEFMSKFYAKTKNSWTNRHNFVAYPKCYTWIEMDYEEDKPTDQDQDQDIKQKELESKKPIELKPSKLEPRVKEFIDLICNINMMNQMMMEIGYDARKMPLGKLSKSTIKKGYEVLKRLAEVLDDKSASSSKKKDQLKQLSSEFYTVIPHDFGFKHMLNFIIDTPQKLKEKLQMVEALGEIELATKILSNDIHMDDDPAYTHYKRLNCDFEPLDTTSSEFELVKEYMEKTHGETHSGYTLELLNAFKLQRDGELERFKPFEKTPNRMLLWHGSRLTNWTGILSQGLRIAPPEAPVTGYMFGKGVYFADMVSKSANYCCTHAGDPVGVLLLSEVALGNMNELYNADYNANKLPSGKLSTKGVGRMIPDPKEYKTLEDGVVVPVGKPTPNNEQAAQTYLAYNEYIVYDQAQIRMRYLLQVRFNYKSGRW</sequence>
<feature type="region of interest" description="Disordered" evidence="19">
    <location>
        <begin position="36"/>
        <end position="76"/>
    </location>
</feature>
<dbReference type="InterPro" id="IPR003034">
    <property type="entry name" value="SAP_dom"/>
</dbReference>
<dbReference type="CDD" id="cd08002">
    <property type="entry name" value="WGR_PARP3_like"/>
    <property type="match status" value="1"/>
</dbReference>
<keyword evidence="7" id="KW-0479">Metal-binding</keyword>
<evidence type="ECO:0000256" key="13">
    <source>
        <dbReference type="ARBA" id="ARBA00023125"/>
    </source>
</evidence>
<keyword evidence="14" id="KW-0539">Nucleus</keyword>
<evidence type="ECO:0000256" key="2">
    <source>
        <dbReference type="ARBA" id="ARBA00000459"/>
    </source>
</evidence>
<dbReference type="EC" id="2.4.2.-" evidence="18"/>
<evidence type="ECO:0000256" key="1">
    <source>
        <dbReference type="ARBA" id="ARBA00000438"/>
    </source>
</evidence>
<dbReference type="SUPFAM" id="SSF142921">
    <property type="entry name" value="WGR domain-like"/>
    <property type="match status" value="1"/>
</dbReference>
<reference evidence="24" key="1">
    <citation type="submission" date="2020-06" db="EMBL/GenBank/DDBJ databases">
        <title>WGS assembly of Ceratodon purpureus strain R40.</title>
        <authorList>
            <person name="Carey S.B."/>
            <person name="Jenkins J."/>
            <person name="Shu S."/>
            <person name="Lovell J.T."/>
            <person name="Sreedasyam A."/>
            <person name="Maumus F."/>
            <person name="Tiley G.P."/>
            <person name="Fernandez-Pozo N."/>
            <person name="Barry K."/>
            <person name="Chen C."/>
            <person name="Wang M."/>
            <person name="Lipzen A."/>
            <person name="Daum C."/>
            <person name="Saski C.A."/>
            <person name="Payton A.C."/>
            <person name="Mcbreen J.C."/>
            <person name="Conrad R.E."/>
            <person name="Kollar L.M."/>
            <person name="Olsson S."/>
            <person name="Huttunen S."/>
            <person name="Landis J.B."/>
            <person name="Wickett N.J."/>
            <person name="Johnson M.G."/>
            <person name="Rensing S.A."/>
            <person name="Grimwood J."/>
            <person name="Schmutz J."/>
            <person name="Mcdaniel S.F."/>
        </authorList>
    </citation>
    <scope>NUCLEOTIDE SEQUENCE</scope>
    <source>
        <strain evidence="24">R40</strain>
    </source>
</reference>
<dbReference type="SUPFAM" id="SSF47587">
    <property type="entry name" value="Domain of poly(ADP-ribose) polymerase"/>
    <property type="match status" value="1"/>
</dbReference>
<comment type="catalytic activity">
    <reaction evidence="2">
        <text>L-glutamyl-[protein] + NAD(+) = 5-O-(ADP-D-ribosyl)-L-glutamyl-[protein] + nicotinamide</text>
        <dbReference type="Rhea" id="RHEA:58224"/>
        <dbReference type="Rhea" id="RHEA-COMP:10208"/>
        <dbReference type="Rhea" id="RHEA-COMP:15089"/>
        <dbReference type="ChEBI" id="CHEBI:17154"/>
        <dbReference type="ChEBI" id="CHEBI:29973"/>
        <dbReference type="ChEBI" id="CHEBI:57540"/>
        <dbReference type="ChEBI" id="CHEBI:142540"/>
    </reaction>
</comment>
<evidence type="ECO:0000256" key="17">
    <source>
        <dbReference type="ARBA" id="ARBA00033987"/>
    </source>
</evidence>
<dbReference type="OrthoDB" id="2017365at2759"/>
<feature type="region of interest" description="Disordered" evidence="19">
    <location>
        <begin position="327"/>
        <end position="349"/>
    </location>
</feature>
<dbReference type="InterPro" id="IPR012317">
    <property type="entry name" value="Poly(ADP-ribose)pol_cat_dom"/>
</dbReference>
<dbReference type="FunFam" id="1.20.142.10:FF:000002">
    <property type="entry name" value="Poly [ADP-ribose] polymerase"/>
    <property type="match status" value="1"/>
</dbReference>
<feature type="domain" description="SAP" evidence="20">
    <location>
        <begin position="81"/>
        <end position="115"/>
    </location>
</feature>
<evidence type="ECO:0000313" key="25">
    <source>
        <dbReference type="Proteomes" id="UP000822688"/>
    </source>
</evidence>
<dbReference type="Gene3D" id="3.90.228.10">
    <property type="match status" value="1"/>
</dbReference>
<feature type="domain" description="PARP alpha-helical" evidence="22">
    <location>
        <begin position="352"/>
        <end position="476"/>
    </location>
</feature>
<dbReference type="EMBL" id="CM026429">
    <property type="protein sequence ID" value="KAG0563459.1"/>
    <property type="molecule type" value="Genomic_DNA"/>
</dbReference>
<dbReference type="Gene3D" id="1.20.142.10">
    <property type="entry name" value="Poly(ADP-ribose) polymerase, regulatory domain"/>
    <property type="match status" value="1"/>
</dbReference>
<accession>A0A8T0GZ17</accession>
<keyword evidence="9" id="KW-0013">ADP-ribosylation</keyword>
<evidence type="ECO:0000256" key="11">
    <source>
        <dbReference type="ARBA" id="ARBA00022833"/>
    </source>
</evidence>
<dbReference type="GO" id="GO:1990404">
    <property type="term" value="F:NAD+-protein mono-ADP-ribosyltransferase activity"/>
    <property type="evidence" value="ECO:0007669"/>
    <property type="project" value="TreeGrafter"/>
</dbReference>
<feature type="compositionally biased region" description="Basic and acidic residues" evidence="19">
    <location>
        <begin position="36"/>
        <end position="55"/>
    </location>
</feature>
<evidence type="ECO:0000256" key="3">
    <source>
        <dbReference type="ARBA" id="ARBA00004123"/>
    </source>
</evidence>
<dbReference type="SMART" id="SM00513">
    <property type="entry name" value="SAP"/>
    <property type="match status" value="3"/>
</dbReference>
<dbReference type="PROSITE" id="PS51060">
    <property type="entry name" value="PARP_ALPHA_HD"/>
    <property type="match status" value="1"/>
</dbReference>
<dbReference type="GO" id="GO:0003950">
    <property type="term" value="F:NAD+ poly-ADP-ribosyltransferase activity"/>
    <property type="evidence" value="ECO:0007669"/>
    <property type="project" value="UniProtKB-UniRule"/>
</dbReference>
<keyword evidence="12 18" id="KW-0520">NAD</keyword>
<feature type="domain" description="WGR" evidence="23">
    <location>
        <begin position="210"/>
        <end position="316"/>
    </location>
</feature>
<dbReference type="PANTHER" id="PTHR10459:SF60">
    <property type="entry name" value="POLY [ADP-RIBOSE] POLYMERASE 2"/>
    <property type="match status" value="1"/>
</dbReference>
<keyword evidence="10" id="KW-0863">Zinc-finger</keyword>
<keyword evidence="13" id="KW-0238">DNA-binding</keyword>
<dbReference type="GO" id="GO:0005730">
    <property type="term" value="C:nucleolus"/>
    <property type="evidence" value="ECO:0007669"/>
    <property type="project" value="TreeGrafter"/>
</dbReference>
<dbReference type="GO" id="GO:0006302">
    <property type="term" value="P:double-strand break repair"/>
    <property type="evidence" value="ECO:0007669"/>
    <property type="project" value="TreeGrafter"/>
</dbReference>
<dbReference type="Pfam" id="PF05406">
    <property type="entry name" value="WGR"/>
    <property type="match status" value="1"/>
</dbReference>
<dbReference type="Pfam" id="PF02037">
    <property type="entry name" value="SAP"/>
    <property type="match status" value="3"/>
</dbReference>
<dbReference type="GO" id="GO:0003677">
    <property type="term" value="F:DNA binding"/>
    <property type="evidence" value="ECO:0007669"/>
    <property type="project" value="UniProtKB-KW"/>
</dbReference>
<dbReference type="Proteomes" id="UP000822688">
    <property type="component" value="Chromosome 8"/>
</dbReference>
<dbReference type="FunFam" id="3.90.228.10:FF:000002">
    <property type="entry name" value="Poly [ADP-ribose] polymerase"/>
    <property type="match status" value="1"/>
</dbReference>
<dbReference type="PROSITE" id="PS50800">
    <property type="entry name" value="SAP"/>
    <property type="match status" value="3"/>
</dbReference>
<comment type="similarity">
    <text evidence="15">Belongs to the ARTD/PARP family.</text>
</comment>
<dbReference type="Pfam" id="PF02877">
    <property type="entry name" value="PARP_reg"/>
    <property type="match status" value="1"/>
</dbReference>
<evidence type="ECO:0000256" key="9">
    <source>
        <dbReference type="ARBA" id="ARBA00022765"/>
    </source>
</evidence>
<evidence type="ECO:0000256" key="6">
    <source>
        <dbReference type="ARBA" id="ARBA00022695"/>
    </source>
</evidence>
<keyword evidence="4 18" id="KW-0328">Glycosyltransferase</keyword>
<dbReference type="PANTHER" id="PTHR10459">
    <property type="entry name" value="DNA LIGASE"/>
    <property type="match status" value="1"/>
</dbReference>
<evidence type="ECO:0000259" key="22">
    <source>
        <dbReference type="PROSITE" id="PS51060"/>
    </source>
</evidence>
<evidence type="ECO:0000256" key="12">
    <source>
        <dbReference type="ARBA" id="ARBA00023027"/>
    </source>
</evidence>
<dbReference type="PROSITE" id="PS51977">
    <property type="entry name" value="WGR"/>
    <property type="match status" value="1"/>
</dbReference>
<evidence type="ECO:0000256" key="8">
    <source>
        <dbReference type="ARBA" id="ARBA00022737"/>
    </source>
</evidence>
<feature type="domain" description="PARP catalytic" evidence="21">
    <location>
        <begin position="484"/>
        <end position="714"/>
    </location>
</feature>
<keyword evidence="11" id="KW-0862">Zinc</keyword>
<evidence type="ECO:0000259" key="23">
    <source>
        <dbReference type="PROSITE" id="PS51977"/>
    </source>
</evidence>
<dbReference type="InterPro" id="IPR050800">
    <property type="entry name" value="ARTD/PARP"/>
</dbReference>
<evidence type="ECO:0000256" key="15">
    <source>
        <dbReference type="ARBA" id="ARBA00024347"/>
    </source>
</evidence>
<dbReference type="GO" id="GO:0070212">
    <property type="term" value="P:protein poly-ADP-ribosylation"/>
    <property type="evidence" value="ECO:0007669"/>
    <property type="project" value="UniProtKB-ARBA"/>
</dbReference>
<evidence type="ECO:0000256" key="10">
    <source>
        <dbReference type="ARBA" id="ARBA00022771"/>
    </source>
</evidence>
<name>A0A8T0GZ17_CERPU</name>
<dbReference type="InterPro" id="IPR008893">
    <property type="entry name" value="WGR_domain"/>
</dbReference>
<evidence type="ECO:0000313" key="24">
    <source>
        <dbReference type="EMBL" id="KAG0563459.1"/>
    </source>
</evidence>
<dbReference type="PROSITE" id="PS51059">
    <property type="entry name" value="PARP_CATALYTIC"/>
    <property type="match status" value="1"/>
</dbReference>
<evidence type="ECO:0000256" key="5">
    <source>
        <dbReference type="ARBA" id="ARBA00022679"/>
    </source>
</evidence>
<dbReference type="AlphaFoldDB" id="A0A8T0GZ17"/>
<dbReference type="InterPro" id="IPR036361">
    <property type="entry name" value="SAP_dom_sf"/>
</dbReference>
<evidence type="ECO:0000256" key="14">
    <source>
        <dbReference type="ARBA" id="ARBA00023242"/>
    </source>
</evidence>
<comment type="catalytic activity">
    <reaction evidence="1">
        <text>L-aspartyl-[protein] + NAD(+) = 4-O-(ADP-D-ribosyl)-L-aspartyl-[protein] + nicotinamide</text>
        <dbReference type="Rhea" id="RHEA:54424"/>
        <dbReference type="Rhea" id="RHEA-COMP:9867"/>
        <dbReference type="Rhea" id="RHEA-COMP:13832"/>
        <dbReference type="ChEBI" id="CHEBI:17154"/>
        <dbReference type="ChEBI" id="CHEBI:29961"/>
        <dbReference type="ChEBI" id="CHEBI:57540"/>
        <dbReference type="ChEBI" id="CHEBI:138102"/>
    </reaction>
</comment>
<feature type="domain" description="SAP" evidence="20">
    <location>
        <begin position="130"/>
        <end position="164"/>
    </location>
</feature>
<evidence type="ECO:0000256" key="4">
    <source>
        <dbReference type="ARBA" id="ARBA00022676"/>
    </source>
</evidence>
<keyword evidence="6" id="KW-0548">Nucleotidyltransferase</keyword>
<evidence type="ECO:0000259" key="21">
    <source>
        <dbReference type="PROSITE" id="PS51059"/>
    </source>
</evidence>
<dbReference type="InterPro" id="IPR036930">
    <property type="entry name" value="WGR_dom_sf"/>
</dbReference>
<keyword evidence="5 18" id="KW-0808">Transferase</keyword>
<dbReference type="Gene3D" id="2.20.140.10">
    <property type="entry name" value="WGR domain"/>
    <property type="match status" value="1"/>
</dbReference>
<organism evidence="24 25">
    <name type="scientific">Ceratodon purpureus</name>
    <name type="common">Fire moss</name>
    <name type="synonym">Dicranum purpureum</name>
    <dbReference type="NCBI Taxonomy" id="3225"/>
    <lineage>
        <taxon>Eukaryota</taxon>
        <taxon>Viridiplantae</taxon>
        <taxon>Streptophyta</taxon>
        <taxon>Embryophyta</taxon>
        <taxon>Bryophyta</taxon>
        <taxon>Bryophytina</taxon>
        <taxon>Bryopsida</taxon>
        <taxon>Dicranidae</taxon>
        <taxon>Pseudoditrichales</taxon>
        <taxon>Ditrichaceae</taxon>
        <taxon>Ceratodon</taxon>
    </lineage>
</organism>
<dbReference type="InterPro" id="IPR036616">
    <property type="entry name" value="Poly(ADP-ribose)pol_reg_dom_sf"/>
</dbReference>